<comment type="caution">
    <text evidence="5">The sequence shown here is derived from an EMBL/GenBank/DDBJ whole genome shotgun (WGS) entry which is preliminary data.</text>
</comment>
<keyword evidence="2" id="KW-0238">DNA-binding</keyword>
<dbReference type="InterPro" id="IPR036390">
    <property type="entry name" value="WH_DNA-bd_sf"/>
</dbReference>
<dbReference type="SUPFAM" id="SSF46785">
    <property type="entry name" value="Winged helix' DNA-binding domain"/>
    <property type="match status" value="1"/>
</dbReference>
<dbReference type="GO" id="GO:0003700">
    <property type="term" value="F:DNA-binding transcription factor activity"/>
    <property type="evidence" value="ECO:0007669"/>
    <property type="project" value="InterPro"/>
</dbReference>
<dbReference type="PRINTS" id="PR00033">
    <property type="entry name" value="HTHASNC"/>
</dbReference>
<feature type="domain" description="HTH gntR-type" evidence="4">
    <location>
        <begin position="15"/>
        <end position="82"/>
    </location>
</feature>
<dbReference type="OrthoDB" id="9815654at2"/>
<accession>A0A368ZCA5</accession>
<dbReference type="GO" id="GO:0043565">
    <property type="term" value="F:sequence-specific DNA binding"/>
    <property type="evidence" value="ECO:0007669"/>
    <property type="project" value="InterPro"/>
</dbReference>
<dbReference type="SUPFAM" id="SSF48008">
    <property type="entry name" value="GntR ligand-binding domain-like"/>
    <property type="match status" value="1"/>
</dbReference>
<dbReference type="InterPro" id="IPR011711">
    <property type="entry name" value="GntR_C"/>
</dbReference>
<sequence length="229" mass="25275">MKLADPLETQPERPDSLARQVHDILSEMLLSGRLRPDDRMSMRELAERLGVSVMPIREAVSRLVAAGALEVRPNRAVAVPLLTRAGFQDLTEIRIHNEAHAARLAATRMSVAGLDRLRQLDRNFRDVLSSTDGRDAVRANKDLHFHVYEAAGSPMLRELIVTMWLKAGPVINLDLGEASRRSRSAASVRNHADLIAAIAARDPEGAARALAEDIRSAADFILSRDVLRD</sequence>
<gene>
    <name evidence="5" type="ORF">DFP89_101253</name>
</gene>
<dbReference type="InterPro" id="IPR008920">
    <property type="entry name" value="TF_FadR/GntR_C"/>
</dbReference>
<keyword evidence="3" id="KW-0804">Transcription</keyword>
<dbReference type="PROSITE" id="PS50949">
    <property type="entry name" value="HTH_GNTR"/>
    <property type="match status" value="1"/>
</dbReference>
<evidence type="ECO:0000313" key="5">
    <source>
        <dbReference type="EMBL" id="RCW88817.1"/>
    </source>
</evidence>
<organism evidence="5 6">
    <name type="scientific">Paracoccus lutimaris</name>
    <dbReference type="NCBI Taxonomy" id="1490030"/>
    <lineage>
        <taxon>Bacteria</taxon>
        <taxon>Pseudomonadati</taxon>
        <taxon>Pseudomonadota</taxon>
        <taxon>Alphaproteobacteria</taxon>
        <taxon>Rhodobacterales</taxon>
        <taxon>Paracoccaceae</taxon>
        <taxon>Paracoccus</taxon>
    </lineage>
</organism>
<dbReference type="InterPro" id="IPR000485">
    <property type="entry name" value="AsnC-type_HTH_dom"/>
</dbReference>
<dbReference type="AlphaFoldDB" id="A0A368ZCA5"/>
<dbReference type="PANTHER" id="PTHR43537:SF39">
    <property type="entry name" value="HTH-TYPE TRANSCRIPTIONAL REGULATOR MCBR"/>
    <property type="match status" value="1"/>
</dbReference>
<reference evidence="5 6" key="1">
    <citation type="submission" date="2018-07" db="EMBL/GenBank/DDBJ databases">
        <title>Genomic Encyclopedia of Type Strains, Phase III (KMG-III): the genomes of soil and plant-associated and newly described type strains.</title>
        <authorList>
            <person name="Whitman W."/>
        </authorList>
    </citation>
    <scope>NUCLEOTIDE SEQUENCE [LARGE SCALE GENOMIC DNA]</scope>
    <source>
        <strain evidence="5 6">CECT 8525</strain>
    </source>
</reference>
<name>A0A368ZCA5_9RHOB</name>
<protein>
    <submittedName>
        <fullName evidence="5">GntR family transcriptional regulator</fullName>
    </submittedName>
</protein>
<dbReference type="Gene3D" id="1.20.120.530">
    <property type="entry name" value="GntR ligand-binding domain-like"/>
    <property type="match status" value="1"/>
</dbReference>
<dbReference type="Proteomes" id="UP000253345">
    <property type="component" value="Unassembled WGS sequence"/>
</dbReference>
<dbReference type="InterPro" id="IPR036388">
    <property type="entry name" value="WH-like_DNA-bd_sf"/>
</dbReference>
<evidence type="ECO:0000313" key="6">
    <source>
        <dbReference type="Proteomes" id="UP000253345"/>
    </source>
</evidence>
<evidence type="ECO:0000256" key="2">
    <source>
        <dbReference type="ARBA" id="ARBA00023125"/>
    </source>
</evidence>
<keyword evidence="6" id="KW-1185">Reference proteome</keyword>
<dbReference type="InterPro" id="IPR000524">
    <property type="entry name" value="Tscrpt_reg_HTH_GntR"/>
</dbReference>
<evidence type="ECO:0000256" key="3">
    <source>
        <dbReference type="ARBA" id="ARBA00023163"/>
    </source>
</evidence>
<dbReference type="EMBL" id="QPJL01000001">
    <property type="protein sequence ID" value="RCW88817.1"/>
    <property type="molecule type" value="Genomic_DNA"/>
</dbReference>
<dbReference type="RefSeq" id="WP_114347565.1">
    <property type="nucleotide sequence ID" value="NZ_QPJL01000001.1"/>
</dbReference>
<dbReference type="Pfam" id="PF07729">
    <property type="entry name" value="FCD"/>
    <property type="match status" value="1"/>
</dbReference>
<dbReference type="Gene3D" id="1.10.10.10">
    <property type="entry name" value="Winged helix-like DNA-binding domain superfamily/Winged helix DNA-binding domain"/>
    <property type="match status" value="1"/>
</dbReference>
<keyword evidence="1" id="KW-0805">Transcription regulation</keyword>
<dbReference type="Pfam" id="PF00392">
    <property type="entry name" value="GntR"/>
    <property type="match status" value="1"/>
</dbReference>
<evidence type="ECO:0000256" key="1">
    <source>
        <dbReference type="ARBA" id="ARBA00023015"/>
    </source>
</evidence>
<dbReference type="SMART" id="SM00345">
    <property type="entry name" value="HTH_GNTR"/>
    <property type="match status" value="1"/>
</dbReference>
<proteinExistence type="predicted"/>
<dbReference type="PANTHER" id="PTHR43537">
    <property type="entry name" value="TRANSCRIPTIONAL REGULATOR, GNTR FAMILY"/>
    <property type="match status" value="1"/>
</dbReference>
<evidence type="ECO:0000259" key="4">
    <source>
        <dbReference type="PROSITE" id="PS50949"/>
    </source>
</evidence>
<dbReference type="CDD" id="cd07377">
    <property type="entry name" value="WHTH_GntR"/>
    <property type="match status" value="1"/>
</dbReference>
<dbReference type="SMART" id="SM00895">
    <property type="entry name" value="FCD"/>
    <property type="match status" value="1"/>
</dbReference>